<evidence type="ECO:0000313" key="3">
    <source>
        <dbReference type="Proteomes" id="UP000001868"/>
    </source>
</evidence>
<organism evidence="2 3">
    <name type="scientific">Phenylobacterium zucineum (strain HLK1)</name>
    <dbReference type="NCBI Taxonomy" id="450851"/>
    <lineage>
        <taxon>Bacteria</taxon>
        <taxon>Pseudomonadati</taxon>
        <taxon>Pseudomonadota</taxon>
        <taxon>Alphaproteobacteria</taxon>
        <taxon>Caulobacterales</taxon>
        <taxon>Caulobacteraceae</taxon>
        <taxon>Phenylobacterium</taxon>
    </lineage>
</organism>
<dbReference type="InterPro" id="IPR016181">
    <property type="entry name" value="Acyl_CoA_acyltransferase"/>
</dbReference>
<dbReference type="InterPro" id="IPR053144">
    <property type="entry name" value="Acetyltransferase_Butenolide"/>
</dbReference>
<dbReference type="AlphaFoldDB" id="B4RAU0"/>
<dbReference type="RefSeq" id="WP_012523826.1">
    <property type="nucleotide sequence ID" value="NC_011144.1"/>
</dbReference>
<dbReference type="SUPFAM" id="SSF55729">
    <property type="entry name" value="Acyl-CoA N-acyltransferases (Nat)"/>
    <property type="match status" value="1"/>
</dbReference>
<sequence length="150" mass="16547">MAHETSEAGYLLSDDPARFDLARAHGWIGGRSYWAQGIPFDTFRRACEASLTVGAYAPSGDMAGMARVVTDRATFGWICDVFVDEAHRGAGVGKMLMAYLKAHPDLQGFRRMHLATRDAHGLYAGFGFVPLTGVDAWMEIRDPDVYRRSS</sequence>
<dbReference type="InterPro" id="IPR000182">
    <property type="entry name" value="GNAT_dom"/>
</dbReference>
<dbReference type="EMBL" id="CP000747">
    <property type="protein sequence ID" value="ACG79688.1"/>
    <property type="molecule type" value="Genomic_DNA"/>
</dbReference>
<gene>
    <name evidence="2" type="ordered locus">PHZ_c3279</name>
</gene>
<protein>
    <submittedName>
        <fullName evidence="2">Acetyltransferase, GNAT family</fullName>
    </submittedName>
</protein>
<dbReference type="Gene3D" id="3.40.630.30">
    <property type="match status" value="1"/>
</dbReference>
<evidence type="ECO:0000313" key="2">
    <source>
        <dbReference type="EMBL" id="ACG79688.1"/>
    </source>
</evidence>
<dbReference type="Proteomes" id="UP000001868">
    <property type="component" value="Chromosome"/>
</dbReference>
<accession>B4RAU0</accession>
<name>B4RAU0_PHEZH</name>
<dbReference type="GO" id="GO:0016747">
    <property type="term" value="F:acyltransferase activity, transferring groups other than amino-acyl groups"/>
    <property type="evidence" value="ECO:0007669"/>
    <property type="project" value="InterPro"/>
</dbReference>
<keyword evidence="2" id="KW-0808">Transferase</keyword>
<dbReference type="CDD" id="cd04301">
    <property type="entry name" value="NAT_SF"/>
    <property type="match status" value="1"/>
</dbReference>
<dbReference type="STRING" id="450851.PHZ_c3279"/>
<evidence type="ECO:0000259" key="1">
    <source>
        <dbReference type="PROSITE" id="PS51186"/>
    </source>
</evidence>
<proteinExistence type="predicted"/>
<feature type="domain" description="N-acetyltransferase" evidence="1">
    <location>
        <begin position="10"/>
        <end position="143"/>
    </location>
</feature>
<dbReference type="PANTHER" id="PTHR43233">
    <property type="entry name" value="FAMILY N-ACETYLTRANSFERASE, PUTATIVE (AFU_ORTHOLOGUE AFUA_6G03350)-RELATED"/>
    <property type="match status" value="1"/>
</dbReference>
<dbReference type="KEGG" id="pzu:PHZ_c3279"/>
<dbReference type="HOGENOM" id="CLU_086503_2_1_5"/>
<dbReference type="PROSITE" id="PS51186">
    <property type="entry name" value="GNAT"/>
    <property type="match status" value="1"/>
</dbReference>
<dbReference type="eggNOG" id="COG0456">
    <property type="taxonomic scope" value="Bacteria"/>
</dbReference>
<dbReference type="PANTHER" id="PTHR43233:SF1">
    <property type="entry name" value="FAMILY N-ACETYLTRANSFERASE, PUTATIVE (AFU_ORTHOLOGUE AFUA_6G03350)-RELATED"/>
    <property type="match status" value="1"/>
</dbReference>
<keyword evidence="3" id="KW-1185">Reference proteome</keyword>
<dbReference type="Pfam" id="PF00583">
    <property type="entry name" value="Acetyltransf_1"/>
    <property type="match status" value="1"/>
</dbReference>
<dbReference type="OrthoDB" id="9797456at2"/>
<reference evidence="2 3" key="1">
    <citation type="journal article" date="2008" name="BMC Genomics">
        <title>Complete genome of Phenylobacterium zucineum - a novel facultative intracellular bacterium isolated from human erythroleukemia cell line K562.</title>
        <authorList>
            <person name="Luo Y."/>
            <person name="Xu X."/>
            <person name="Ding Z."/>
            <person name="Liu Z."/>
            <person name="Zhang B."/>
            <person name="Yan Z."/>
            <person name="Sun J."/>
            <person name="Hu S."/>
            <person name="Hu X."/>
        </authorList>
    </citation>
    <scope>NUCLEOTIDE SEQUENCE [LARGE SCALE GENOMIC DNA]</scope>
    <source>
        <strain evidence="2 3">HLK1</strain>
    </source>
</reference>